<dbReference type="GO" id="GO:0004672">
    <property type="term" value="F:protein kinase activity"/>
    <property type="evidence" value="ECO:0007669"/>
    <property type="project" value="InterPro"/>
</dbReference>
<evidence type="ECO:0000313" key="3">
    <source>
        <dbReference type="Proteomes" id="UP001417504"/>
    </source>
</evidence>
<dbReference type="PANTHER" id="PTHR27006">
    <property type="entry name" value="PROMASTIGOTE SURFACE ANTIGEN PROTEIN PSA"/>
    <property type="match status" value="1"/>
</dbReference>
<dbReference type="InterPro" id="IPR011009">
    <property type="entry name" value="Kinase-like_dom_sf"/>
</dbReference>
<comment type="caution">
    <text evidence="2">The sequence shown here is derived from an EMBL/GenBank/DDBJ whole genome shotgun (WGS) entry which is preliminary data.</text>
</comment>
<evidence type="ECO:0000313" key="2">
    <source>
        <dbReference type="EMBL" id="KAK9095760.1"/>
    </source>
</evidence>
<accession>A0AAP0HTZ0</accession>
<protein>
    <recommendedName>
        <fullName evidence="1">Serine-threonine/tyrosine-protein kinase catalytic domain-containing protein</fullName>
    </recommendedName>
</protein>
<reference evidence="2 3" key="1">
    <citation type="submission" date="2024-01" db="EMBL/GenBank/DDBJ databases">
        <title>Genome assemblies of Stephania.</title>
        <authorList>
            <person name="Yang L."/>
        </authorList>
    </citation>
    <scope>NUCLEOTIDE SEQUENCE [LARGE SCALE GENOMIC DNA]</scope>
    <source>
        <strain evidence="2">QJT</strain>
        <tissue evidence="2">Leaf</tissue>
    </source>
</reference>
<dbReference type="SUPFAM" id="SSF56112">
    <property type="entry name" value="Protein kinase-like (PK-like)"/>
    <property type="match status" value="1"/>
</dbReference>
<gene>
    <name evidence="2" type="ORF">Sjap_021257</name>
</gene>
<dbReference type="InterPro" id="IPR001245">
    <property type="entry name" value="Ser-Thr/Tyr_kinase_cat_dom"/>
</dbReference>
<feature type="domain" description="Serine-threonine/tyrosine-protein kinase catalytic" evidence="1">
    <location>
        <begin position="2"/>
        <end position="97"/>
    </location>
</feature>
<dbReference type="Proteomes" id="UP001417504">
    <property type="component" value="Unassembled WGS sequence"/>
</dbReference>
<dbReference type="EMBL" id="JBBNAE010000009">
    <property type="protein sequence ID" value="KAK9095760.1"/>
    <property type="molecule type" value="Genomic_DNA"/>
</dbReference>
<keyword evidence="3" id="KW-1185">Reference proteome</keyword>
<dbReference type="Pfam" id="PF07714">
    <property type="entry name" value="PK_Tyr_Ser-Thr"/>
    <property type="match status" value="1"/>
</dbReference>
<evidence type="ECO:0000259" key="1">
    <source>
        <dbReference type="Pfam" id="PF07714"/>
    </source>
</evidence>
<dbReference type="Gene3D" id="1.10.510.10">
    <property type="entry name" value="Transferase(Phosphotransferase) domain 1"/>
    <property type="match status" value="1"/>
</dbReference>
<dbReference type="PANTHER" id="PTHR27006:SF586">
    <property type="entry name" value="CYSTEINE-RICH RECEPTOR-LIKE PROTEIN KINASE 10"/>
    <property type="match status" value="1"/>
</dbReference>
<organism evidence="2 3">
    <name type="scientific">Stephania japonica</name>
    <dbReference type="NCBI Taxonomy" id="461633"/>
    <lineage>
        <taxon>Eukaryota</taxon>
        <taxon>Viridiplantae</taxon>
        <taxon>Streptophyta</taxon>
        <taxon>Embryophyta</taxon>
        <taxon>Tracheophyta</taxon>
        <taxon>Spermatophyta</taxon>
        <taxon>Magnoliopsida</taxon>
        <taxon>Ranunculales</taxon>
        <taxon>Menispermaceae</taxon>
        <taxon>Menispermoideae</taxon>
        <taxon>Cissampelideae</taxon>
        <taxon>Stephania</taxon>
    </lineage>
</organism>
<dbReference type="AlphaFoldDB" id="A0AAP0HTZ0"/>
<name>A0AAP0HTZ0_9MAGN</name>
<proteinExistence type="predicted"/>
<sequence length="143" mass="15511">MEGIFSVKSDVFSFGVLLLEIVSGRKNSGFNRTDSHVSLTGYAWDLWQKNDCTELMDPLLAASCSAITFLRCIQVALLCVQESAADRPNMLDVVSMLTNETVPLPTPQQPAFSTARSLLVEETSTGKIESCTENGLSISAMEA</sequence>